<evidence type="ECO:0000313" key="3">
    <source>
        <dbReference type="EMBL" id="GFS34218.1"/>
    </source>
</evidence>
<evidence type="ECO:0000259" key="2">
    <source>
        <dbReference type="Pfam" id="PF01789"/>
    </source>
</evidence>
<dbReference type="InterPro" id="IPR002683">
    <property type="entry name" value="PsbP_C"/>
</dbReference>
<sequence length="235" mass="26802">MRKRRSYTLSNGDATAQRPPKSWAGKTSSESAGGLLQYVQPDWLLMHKSGFIFDTQLLTIYTSTNSIETLGANSNFGEGNCKRRPILLGVGALALSLFPASPLFAEEIPQNYTAFVDAEDGYSYYYPSDWRDFDFRGHDSAFKDRLFPMWVKHVYSAPTQMPTVFDMQERTIDGKNYYTFEYVLTSPNFSRAAFATIAVGNGRYYTLIVGANERRWRRVRNQLKVVADSFRLLDI</sequence>
<dbReference type="OrthoDB" id="1575572at2759"/>
<accession>A0A7J0DHD8</accession>
<dbReference type="Gene3D" id="3.40.1000.10">
    <property type="entry name" value="Mog1/PsbP, alpha/beta/alpha sandwich"/>
    <property type="match status" value="1"/>
</dbReference>
<dbReference type="Pfam" id="PF01789">
    <property type="entry name" value="PsbP"/>
    <property type="match status" value="2"/>
</dbReference>
<dbReference type="GO" id="GO:0005509">
    <property type="term" value="F:calcium ion binding"/>
    <property type="evidence" value="ECO:0007669"/>
    <property type="project" value="InterPro"/>
</dbReference>
<proteinExistence type="predicted"/>
<dbReference type="PANTHER" id="PTHR31407:SF10">
    <property type="entry name" value="PHOTOSYNTHETIC NDH SUBUNIT OF LUMENAL LOCATION 1, CHLOROPLASTIC"/>
    <property type="match status" value="1"/>
</dbReference>
<dbReference type="SUPFAM" id="SSF55724">
    <property type="entry name" value="Mog1p/PsbP-like"/>
    <property type="match status" value="1"/>
</dbReference>
<dbReference type="GO" id="GO:0009654">
    <property type="term" value="C:photosystem II oxygen evolving complex"/>
    <property type="evidence" value="ECO:0007669"/>
    <property type="project" value="InterPro"/>
</dbReference>
<gene>
    <name evidence="3" type="ORF">Acr_00g0032730</name>
</gene>
<evidence type="ECO:0000256" key="1">
    <source>
        <dbReference type="SAM" id="MobiDB-lite"/>
    </source>
</evidence>
<reference evidence="4" key="1">
    <citation type="submission" date="2019-07" db="EMBL/GenBank/DDBJ databases">
        <title>De Novo Assembly of kiwifruit Actinidia rufa.</title>
        <authorList>
            <person name="Sugita-Konishi S."/>
            <person name="Sato K."/>
            <person name="Mori E."/>
            <person name="Abe Y."/>
            <person name="Kisaki G."/>
            <person name="Hamano K."/>
            <person name="Suezawa K."/>
            <person name="Otani M."/>
            <person name="Fukuda T."/>
            <person name="Manabe T."/>
            <person name="Gomi K."/>
            <person name="Tabuchi M."/>
            <person name="Akimitsu K."/>
            <person name="Kataoka I."/>
        </authorList>
    </citation>
    <scope>NUCLEOTIDE SEQUENCE [LARGE SCALE GENOMIC DNA]</scope>
    <source>
        <strain evidence="4">cv. Fuchu</strain>
    </source>
</reference>
<protein>
    <submittedName>
        <fullName evidence="3">PsbP-like protein 2</fullName>
    </submittedName>
</protein>
<evidence type="ECO:0000313" key="4">
    <source>
        <dbReference type="Proteomes" id="UP000585474"/>
    </source>
</evidence>
<dbReference type="InterPro" id="IPR016123">
    <property type="entry name" value="Mog1/PsbP_a/b/a-sand"/>
</dbReference>
<feature type="region of interest" description="Disordered" evidence="1">
    <location>
        <begin position="1"/>
        <end position="29"/>
    </location>
</feature>
<organism evidence="3 4">
    <name type="scientific">Actinidia rufa</name>
    <dbReference type="NCBI Taxonomy" id="165716"/>
    <lineage>
        <taxon>Eukaryota</taxon>
        <taxon>Viridiplantae</taxon>
        <taxon>Streptophyta</taxon>
        <taxon>Embryophyta</taxon>
        <taxon>Tracheophyta</taxon>
        <taxon>Spermatophyta</taxon>
        <taxon>Magnoliopsida</taxon>
        <taxon>eudicotyledons</taxon>
        <taxon>Gunneridae</taxon>
        <taxon>Pentapetalae</taxon>
        <taxon>asterids</taxon>
        <taxon>Ericales</taxon>
        <taxon>Actinidiaceae</taxon>
        <taxon>Actinidia</taxon>
    </lineage>
</organism>
<dbReference type="GO" id="GO:0015979">
    <property type="term" value="P:photosynthesis"/>
    <property type="evidence" value="ECO:0007669"/>
    <property type="project" value="InterPro"/>
</dbReference>
<dbReference type="PANTHER" id="PTHR31407">
    <property type="match status" value="1"/>
</dbReference>
<feature type="domain" description="PsbP C-terminal" evidence="2">
    <location>
        <begin position="111"/>
        <end position="145"/>
    </location>
</feature>
<dbReference type="GO" id="GO:0019898">
    <property type="term" value="C:extrinsic component of membrane"/>
    <property type="evidence" value="ECO:0007669"/>
    <property type="project" value="InterPro"/>
</dbReference>
<dbReference type="EMBL" id="BJWL01000209">
    <property type="protein sequence ID" value="GFS34218.1"/>
    <property type="molecule type" value="Genomic_DNA"/>
</dbReference>
<dbReference type="AlphaFoldDB" id="A0A7J0DHD8"/>
<feature type="domain" description="PsbP C-terminal" evidence="2">
    <location>
        <begin position="151"/>
        <end position="231"/>
    </location>
</feature>
<comment type="caution">
    <text evidence="3">The sequence shown here is derived from an EMBL/GenBank/DDBJ whole genome shotgun (WGS) entry which is preliminary data.</text>
</comment>
<dbReference type="Proteomes" id="UP000585474">
    <property type="component" value="Unassembled WGS sequence"/>
</dbReference>
<name>A0A7J0DHD8_9ERIC</name>
<keyword evidence="4" id="KW-1185">Reference proteome</keyword>